<dbReference type="CDD" id="cd02066">
    <property type="entry name" value="GRX_family"/>
    <property type="match status" value="1"/>
</dbReference>
<dbReference type="Proteomes" id="UP000035682">
    <property type="component" value="Unplaced"/>
</dbReference>
<dbReference type="GO" id="GO:0005739">
    <property type="term" value="C:mitochondrion"/>
    <property type="evidence" value="ECO:0007669"/>
    <property type="project" value="TreeGrafter"/>
</dbReference>
<reference evidence="4" key="2">
    <citation type="submission" date="2020-12" db="UniProtKB">
        <authorList>
            <consortium name="WormBaseParasite"/>
        </authorList>
    </citation>
    <scope>IDENTIFICATION</scope>
</reference>
<dbReference type="RefSeq" id="XP_024505404.1">
    <property type="nucleotide sequence ID" value="XM_024651758.1"/>
</dbReference>
<dbReference type="GeneID" id="36378568"/>
<dbReference type="EMBL" id="LN609529">
    <property type="protein sequence ID" value="CEF66204.1"/>
    <property type="molecule type" value="Genomic_DNA"/>
</dbReference>
<dbReference type="SUPFAM" id="SSF52833">
    <property type="entry name" value="Thioredoxin-like"/>
    <property type="match status" value="1"/>
</dbReference>
<dbReference type="STRING" id="34506.A0A090MXX7"/>
<reference evidence="2 3" key="1">
    <citation type="submission" date="2014-09" db="EMBL/GenBank/DDBJ databases">
        <authorList>
            <person name="Martin A.A."/>
        </authorList>
    </citation>
    <scope>NUCLEOTIDE SEQUENCE</scope>
    <source>
        <strain evidence="3">ED321</strain>
        <strain evidence="2">ED321 Heterogonic</strain>
    </source>
</reference>
<evidence type="ECO:0000313" key="5">
    <source>
        <dbReference type="WormBase" id="SRAE_2000087400"/>
    </source>
</evidence>
<accession>A0A090MXX7</accession>
<dbReference type="InterPro" id="IPR036249">
    <property type="entry name" value="Thioredoxin-like_sf"/>
</dbReference>
<dbReference type="WBParaSite" id="SRAE_2000087400.1">
    <property type="protein sequence ID" value="SRAE_2000087400.1"/>
    <property type="gene ID" value="WBGene00261074"/>
</dbReference>
<dbReference type="Gene3D" id="3.40.30.10">
    <property type="entry name" value="Glutaredoxin"/>
    <property type="match status" value="1"/>
</dbReference>
<dbReference type="CTD" id="36378568"/>
<keyword evidence="3" id="KW-1185">Reference proteome</keyword>
<sequence length="145" mass="16624">MGNSPTKSYENEIKKEINENPVVVYTTNGCGYCVKAKKNLYNESIDYVEKNLTQLQIDDPVKFPEYSSTLMNMTKSRTVPQIFVCGKFIGGCDDLEKLIMHDGLLDILETCSKETVTNIRKKRKEFSKIILLIIFKIYPISRAIE</sequence>
<dbReference type="OMA" id="TDAVEEC"/>
<dbReference type="PANTHER" id="PTHR46679:SF3">
    <property type="entry name" value="GLUTAREDOXIN DOMAIN-CONTAINING PROTEIN"/>
    <property type="match status" value="1"/>
</dbReference>
<dbReference type="GO" id="GO:0015035">
    <property type="term" value="F:protein-disulfide reductase activity"/>
    <property type="evidence" value="ECO:0007669"/>
    <property type="project" value="TreeGrafter"/>
</dbReference>
<dbReference type="Pfam" id="PF00462">
    <property type="entry name" value="Glutaredoxin"/>
    <property type="match status" value="1"/>
</dbReference>
<feature type="domain" description="Glutaredoxin" evidence="1">
    <location>
        <begin position="22"/>
        <end position="89"/>
    </location>
</feature>
<evidence type="ECO:0000313" key="2">
    <source>
        <dbReference type="EMBL" id="CEF66204.1"/>
    </source>
</evidence>
<dbReference type="PANTHER" id="PTHR46679">
    <property type="match status" value="1"/>
</dbReference>
<dbReference type="InterPro" id="IPR002109">
    <property type="entry name" value="Glutaredoxin"/>
</dbReference>
<dbReference type="PRINTS" id="PR00160">
    <property type="entry name" value="GLUTAREDOXIN"/>
</dbReference>
<evidence type="ECO:0000313" key="3">
    <source>
        <dbReference type="Proteomes" id="UP000035682"/>
    </source>
</evidence>
<proteinExistence type="predicted"/>
<name>A0A090MXX7_STRRB</name>
<dbReference type="InterPro" id="IPR014025">
    <property type="entry name" value="Glutaredoxin_subgr"/>
</dbReference>
<evidence type="ECO:0000259" key="1">
    <source>
        <dbReference type="Pfam" id="PF00462"/>
    </source>
</evidence>
<dbReference type="WormBase" id="SRAE_2000087400">
    <property type="protein sequence ID" value="SRP10097"/>
    <property type="gene ID" value="WBGene00261074"/>
</dbReference>
<dbReference type="OrthoDB" id="418495at2759"/>
<organism evidence="2">
    <name type="scientific">Strongyloides ratti</name>
    <name type="common">Parasitic roundworm</name>
    <dbReference type="NCBI Taxonomy" id="34506"/>
    <lineage>
        <taxon>Eukaryota</taxon>
        <taxon>Metazoa</taxon>
        <taxon>Ecdysozoa</taxon>
        <taxon>Nematoda</taxon>
        <taxon>Chromadorea</taxon>
        <taxon>Rhabditida</taxon>
        <taxon>Tylenchina</taxon>
        <taxon>Panagrolaimomorpha</taxon>
        <taxon>Strongyloidoidea</taxon>
        <taxon>Strongyloididae</taxon>
        <taxon>Strongyloides</taxon>
    </lineage>
</organism>
<dbReference type="PROSITE" id="PS51354">
    <property type="entry name" value="GLUTAREDOXIN_2"/>
    <property type="match status" value="1"/>
</dbReference>
<dbReference type="AlphaFoldDB" id="A0A090MXX7"/>
<gene>
    <name evidence="2 4 5" type="ORF">SRAE_2000087400</name>
</gene>
<evidence type="ECO:0000313" key="4">
    <source>
        <dbReference type="WBParaSite" id="SRAE_2000087400.1"/>
    </source>
</evidence>
<protein>
    <submittedName>
        <fullName evidence="2">Glutaredoxin domain and Thioredoxin-like fold domain and Glutaredoxin subgroup domain-containing protein</fullName>
    </submittedName>
</protein>